<reference evidence="13 14" key="1">
    <citation type="submission" date="2019-09" db="EMBL/GenBank/DDBJ databases">
        <title>Bird 10,000 Genomes (B10K) Project - Family phase.</title>
        <authorList>
            <person name="Zhang G."/>
        </authorList>
    </citation>
    <scope>NUCLEOTIDE SEQUENCE [LARGE SCALE GENOMIC DNA]</scope>
    <source>
        <strain evidence="13">B10K-DU-017-25</strain>
        <tissue evidence="13">Mixed tissue sample</tissue>
    </source>
</reference>
<dbReference type="Gene3D" id="1.20.144.10">
    <property type="entry name" value="Phosphatidic acid phosphatase type 2/haloperoxidase"/>
    <property type="match status" value="1"/>
</dbReference>
<evidence type="ECO:0000256" key="5">
    <source>
        <dbReference type="ARBA" id="ARBA00022432"/>
    </source>
</evidence>
<feature type="transmembrane region" description="Helical" evidence="11">
    <location>
        <begin position="53"/>
        <end position="75"/>
    </location>
</feature>
<evidence type="ECO:0000256" key="1">
    <source>
        <dbReference type="ARBA" id="ARBA00004477"/>
    </source>
</evidence>
<evidence type="ECO:0000256" key="3">
    <source>
        <dbReference type="ARBA" id="ARBA00009266"/>
    </source>
</evidence>
<dbReference type="InterPro" id="IPR036938">
    <property type="entry name" value="PAP2/HPO_sf"/>
</dbReference>
<keyword evidence="5" id="KW-0312">Gluconeogenesis</keyword>
<comment type="subcellular location">
    <subcellularLocation>
        <location evidence="1">Endoplasmic reticulum membrane</location>
        <topology evidence="1">Multi-pass membrane protein</topology>
    </subcellularLocation>
</comment>
<keyword evidence="10 11" id="KW-0472">Membrane</keyword>
<dbReference type="OrthoDB" id="6416209at2759"/>
<feature type="non-terminal residue" evidence="13">
    <location>
        <position position="226"/>
    </location>
</feature>
<comment type="pathway">
    <text evidence="2">Carbohydrate biosynthesis; gluconeogenesis.</text>
</comment>
<dbReference type="EC" id="3.1.3.9" evidence="4"/>
<proteinExistence type="inferred from homology"/>
<keyword evidence="6 11" id="KW-0812">Transmembrane</keyword>
<dbReference type="SUPFAM" id="SSF48317">
    <property type="entry name" value="Acid phosphatase/Vanadium-dependent haloperoxidase"/>
    <property type="match status" value="1"/>
</dbReference>
<evidence type="ECO:0000256" key="10">
    <source>
        <dbReference type="ARBA" id="ARBA00023136"/>
    </source>
</evidence>
<gene>
    <name evidence="13" type="primary">G6pc3</name>
    <name evidence="13" type="ORF">CENUNI_R10089</name>
</gene>
<evidence type="ECO:0000256" key="6">
    <source>
        <dbReference type="ARBA" id="ARBA00022692"/>
    </source>
</evidence>
<accession>A0A7K5AE19</accession>
<keyword evidence="9 11" id="KW-1133">Transmembrane helix</keyword>
<dbReference type="Pfam" id="PF01569">
    <property type="entry name" value="PAP2"/>
    <property type="match status" value="1"/>
</dbReference>
<sequence length="226" mass="24445">MDALHAASARLAGTLQAGPPWLEKFWISVTSFADPKGIFTVCFPLAYSLDRYVGLSLLWTGLLAEWLNVVLKWFFFGERPFWWIHESGLTRTEPLALRQFSVSCETGPGDPSGHCMVTGAALWPIVAALTELASAHSRRLAVKLMPFVAYALFLLAVGLSRIFVLAHFPHQVVGGILAGIALGWGLQAHAPVAHTPAFFVATALALLLGSLALRSLILAAGIDIDW</sequence>
<comment type="similarity">
    <text evidence="3">Belongs to the glucose-6-phosphatase family.</text>
</comment>
<dbReference type="GO" id="GO:0051156">
    <property type="term" value="P:glucose 6-phosphate metabolic process"/>
    <property type="evidence" value="ECO:0007669"/>
    <property type="project" value="TreeGrafter"/>
</dbReference>
<keyword evidence="14" id="KW-1185">Reference proteome</keyword>
<dbReference type="GO" id="GO:0004346">
    <property type="term" value="F:glucose-6-phosphatase activity"/>
    <property type="evidence" value="ECO:0007669"/>
    <property type="project" value="UniProtKB-EC"/>
</dbReference>
<feature type="transmembrane region" description="Helical" evidence="11">
    <location>
        <begin position="197"/>
        <end position="222"/>
    </location>
</feature>
<keyword evidence="8" id="KW-0256">Endoplasmic reticulum</keyword>
<evidence type="ECO:0000313" key="14">
    <source>
        <dbReference type="Proteomes" id="UP000517892"/>
    </source>
</evidence>
<evidence type="ECO:0000256" key="9">
    <source>
        <dbReference type="ARBA" id="ARBA00022989"/>
    </source>
</evidence>
<dbReference type="AlphaFoldDB" id="A0A7K5AE19"/>
<evidence type="ECO:0000313" key="13">
    <source>
        <dbReference type="EMBL" id="NWR81992.1"/>
    </source>
</evidence>
<feature type="domain" description="Phosphatidic acid phosphatase type 2/haloperoxidase" evidence="12">
    <location>
        <begin position="53"/>
        <end position="187"/>
    </location>
</feature>
<evidence type="ECO:0000256" key="2">
    <source>
        <dbReference type="ARBA" id="ARBA00004742"/>
    </source>
</evidence>
<name>A0A7K5AE19_9AVES</name>
<dbReference type="GO" id="GO:0006094">
    <property type="term" value="P:gluconeogenesis"/>
    <property type="evidence" value="ECO:0007669"/>
    <property type="project" value="UniProtKB-KW"/>
</dbReference>
<evidence type="ECO:0000256" key="8">
    <source>
        <dbReference type="ARBA" id="ARBA00022824"/>
    </source>
</evidence>
<feature type="non-terminal residue" evidence="13">
    <location>
        <position position="1"/>
    </location>
</feature>
<dbReference type="PANTHER" id="PTHR12591">
    <property type="entry name" value="GLUCOSE-6-PHOSPHATASE"/>
    <property type="match status" value="1"/>
</dbReference>
<dbReference type="InterPro" id="IPR000326">
    <property type="entry name" value="PAP2/HPO"/>
</dbReference>
<organism evidence="13 14">
    <name type="scientific">Centropus unirufus</name>
    <dbReference type="NCBI Taxonomy" id="1118519"/>
    <lineage>
        <taxon>Eukaryota</taxon>
        <taxon>Metazoa</taxon>
        <taxon>Chordata</taxon>
        <taxon>Craniata</taxon>
        <taxon>Vertebrata</taxon>
        <taxon>Euteleostomi</taxon>
        <taxon>Archelosauria</taxon>
        <taxon>Archosauria</taxon>
        <taxon>Dinosauria</taxon>
        <taxon>Saurischia</taxon>
        <taxon>Theropoda</taxon>
        <taxon>Coelurosauria</taxon>
        <taxon>Aves</taxon>
        <taxon>Neognathae</taxon>
        <taxon>Neoaves</taxon>
        <taxon>Otidimorphae</taxon>
        <taxon>Cuculiformes</taxon>
        <taxon>Centropidae</taxon>
        <taxon>Centropus</taxon>
    </lineage>
</organism>
<evidence type="ECO:0000256" key="4">
    <source>
        <dbReference type="ARBA" id="ARBA00012634"/>
    </source>
</evidence>
<feature type="transmembrane region" description="Helical" evidence="11">
    <location>
        <begin position="172"/>
        <end position="190"/>
    </location>
</feature>
<dbReference type="SMART" id="SM00014">
    <property type="entry name" value="acidPPc"/>
    <property type="match status" value="1"/>
</dbReference>
<evidence type="ECO:0000256" key="7">
    <source>
        <dbReference type="ARBA" id="ARBA00022801"/>
    </source>
</evidence>
<keyword evidence="7" id="KW-0378">Hydrolase</keyword>
<dbReference type="EMBL" id="VYZI01002465">
    <property type="protein sequence ID" value="NWR81992.1"/>
    <property type="molecule type" value="Genomic_DNA"/>
</dbReference>
<dbReference type="Proteomes" id="UP000517892">
    <property type="component" value="Unassembled WGS sequence"/>
</dbReference>
<evidence type="ECO:0000259" key="12">
    <source>
        <dbReference type="SMART" id="SM00014"/>
    </source>
</evidence>
<protein>
    <recommendedName>
        <fullName evidence="4">glucose-6-phosphatase</fullName>
        <ecNumber evidence="4">3.1.3.9</ecNumber>
    </recommendedName>
</protein>
<evidence type="ECO:0000256" key="11">
    <source>
        <dbReference type="SAM" id="Phobius"/>
    </source>
</evidence>
<comment type="caution">
    <text evidence="13">The sequence shown here is derived from an EMBL/GenBank/DDBJ whole genome shotgun (WGS) entry which is preliminary data.</text>
</comment>
<feature type="transmembrane region" description="Helical" evidence="11">
    <location>
        <begin position="147"/>
        <end position="166"/>
    </location>
</feature>
<dbReference type="PANTHER" id="PTHR12591:SF2">
    <property type="entry name" value="GLUCOSE-6-PHOSPHATASE 3"/>
    <property type="match status" value="1"/>
</dbReference>
<dbReference type="GO" id="GO:0005789">
    <property type="term" value="C:endoplasmic reticulum membrane"/>
    <property type="evidence" value="ECO:0007669"/>
    <property type="project" value="UniProtKB-SubCell"/>
</dbReference>